<evidence type="ECO:0000256" key="1">
    <source>
        <dbReference type="ARBA" id="ARBA00004271"/>
    </source>
</evidence>
<accession>A0AAV0KEQ5</accession>
<keyword evidence="8" id="KW-0675">Receptor</keyword>
<evidence type="ECO:0000313" key="17">
    <source>
        <dbReference type="Proteomes" id="UP001154282"/>
    </source>
</evidence>
<feature type="binding site" evidence="11">
    <location>
        <position position="116"/>
    </location>
    <ligand>
        <name>oxalate</name>
        <dbReference type="ChEBI" id="CHEBI:30623"/>
    </ligand>
</feature>
<dbReference type="CDD" id="cd02241">
    <property type="entry name" value="cupin_OxOx"/>
    <property type="match status" value="1"/>
</dbReference>
<keyword evidence="17" id="KW-1185">Reference proteome</keyword>
<evidence type="ECO:0000256" key="14">
    <source>
        <dbReference type="RuleBase" id="RU366015"/>
    </source>
</evidence>
<evidence type="ECO:0000256" key="11">
    <source>
        <dbReference type="PIRSR" id="PIRSR601929-1"/>
    </source>
</evidence>
<dbReference type="GO" id="GO:0048046">
    <property type="term" value="C:apoplast"/>
    <property type="evidence" value="ECO:0007669"/>
    <property type="project" value="UniProtKB-SubCell"/>
</dbReference>
<keyword evidence="5 11" id="KW-0479">Metal-binding</keyword>
<evidence type="ECO:0000256" key="12">
    <source>
        <dbReference type="PIRSR" id="PIRSR601929-2"/>
    </source>
</evidence>
<evidence type="ECO:0000256" key="4">
    <source>
        <dbReference type="ARBA" id="ARBA00022525"/>
    </source>
</evidence>
<evidence type="ECO:0000256" key="13">
    <source>
        <dbReference type="PIRSR" id="PIRSR601929-3"/>
    </source>
</evidence>
<keyword evidence="6 14" id="KW-0732">Signal</keyword>
<evidence type="ECO:0000313" key="16">
    <source>
        <dbReference type="EMBL" id="CAI0419426.1"/>
    </source>
</evidence>
<gene>
    <name evidence="16" type="ORF">LITE_LOCUS17988</name>
</gene>
<comment type="similarity">
    <text evidence="2 14">Belongs to the germin family.</text>
</comment>
<feature type="binding site" evidence="12">
    <location>
        <position position="109"/>
    </location>
    <ligand>
        <name>Mn(2+)</name>
        <dbReference type="ChEBI" id="CHEBI:29035"/>
    </ligand>
</feature>
<organism evidence="16 17">
    <name type="scientific">Linum tenue</name>
    <dbReference type="NCBI Taxonomy" id="586396"/>
    <lineage>
        <taxon>Eukaryota</taxon>
        <taxon>Viridiplantae</taxon>
        <taxon>Streptophyta</taxon>
        <taxon>Embryophyta</taxon>
        <taxon>Tracheophyta</taxon>
        <taxon>Spermatophyta</taxon>
        <taxon>Magnoliopsida</taxon>
        <taxon>eudicotyledons</taxon>
        <taxon>Gunneridae</taxon>
        <taxon>Pentapetalae</taxon>
        <taxon>rosids</taxon>
        <taxon>fabids</taxon>
        <taxon>Malpighiales</taxon>
        <taxon>Linaceae</taxon>
        <taxon>Linum</taxon>
    </lineage>
</organism>
<dbReference type="Pfam" id="PF00190">
    <property type="entry name" value="Cupin_1"/>
    <property type="match status" value="1"/>
</dbReference>
<feature type="binding site" evidence="11">
    <location>
        <position position="111"/>
    </location>
    <ligand>
        <name>oxalate</name>
        <dbReference type="ChEBI" id="CHEBI:30623"/>
    </ligand>
</feature>
<dbReference type="FunFam" id="2.60.120.10:FF:000047">
    <property type="entry name" value="Auxin-binding protein ABP19a"/>
    <property type="match status" value="1"/>
</dbReference>
<evidence type="ECO:0000256" key="2">
    <source>
        <dbReference type="ARBA" id="ARBA00007456"/>
    </source>
</evidence>
<dbReference type="GO" id="GO:0030145">
    <property type="term" value="F:manganese ion binding"/>
    <property type="evidence" value="ECO:0007669"/>
    <property type="project" value="UniProtKB-UniRule"/>
</dbReference>
<dbReference type="PANTHER" id="PTHR31238">
    <property type="entry name" value="GERMIN-LIKE PROTEIN SUBFAMILY 3 MEMBER 3"/>
    <property type="match status" value="1"/>
</dbReference>
<feature type="domain" description="Cupin type-1" evidence="15">
    <location>
        <begin position="61"/>
        <end position="209"/>
    </location>
</feature>
<feature type="binding site" evidence="12">
    <location>
        <position position="116"/>
    </location>
    <ligand>
        <name>Mn(2+)</name>
        <dbReference type="ChEBI" id="CHEBI:29035"/>
    </ligand>
</feature>
<dbReference type="Gene3D" id="2.60.120.10">
    <property type="entry name" value="Jelly Rolls"/>
    <property type="match status" value="1"/>
</dbReference>
<evidence type="ECO:0000256" key="10">
    <source>
        <dbReference type="ARBA" id="ARBA00023211"/>
    </source>
</evidence>
<evidence type="ECO:0000256" key="5">
    <source>
        <dbReference type="ARBA" id="ARBA00022723"/>
    </source>
</evidence>
<reference evidence="16" key="1">
    <citation type="submission" date="2022-08" db="EMBL/GenBank/DDBJ databases">
        <authorList>
            <person name="Gutierrez-Valencia J."/>
        </authorList>
    </citation>
    <scope>NUCLEOTIDE SEQUENCE</scope>
</reference>
<dbReference type="SMART" id="SM00835">
    <property type="entry name" value="Cupin_1"/>
    <property type="match status" value="1"/>
</dbReference>
<dbReference type="AlphaFoldDB" id="A0AAV0KEQ5"/>
<evidence type="ECO:0000256" key="7">
    <source>
        <dbReference type="ARBA" id="ARBA00023157"/>
    </source>
</evidence>
<dbReference type="EMBL" id="CAMGYJ010000005">
    <property type="protein sequence ID" value="CAI0419426.1"/>
    <property type="molecule type" value="Genomic_DNA"/>
</dbReference>
<keyword evidence="9" id="KW-0325">Glycoprotein</keyword>
<dbReference type="SUPFAM" id="SSF51182">
    <property type="entry name" value="RmlC-like cupins"/>
    <property type="match status" value="1"/>
</dbReference>
<comment type="subcellular location">
    <subcellularLocation>
        <location evidence="1 14">Secreted</location>
        <location evidence="1 14">Extracellular space</location>
        <location evidence="1 14">Apoplast</location>
    </subcellularLocation>
</comment>
<evidence type="ECO:0000259" key="15">
    <source>
        <dbReference type="SMART" id="SM00835"/>
    </source>
</evidence>
<evidence type="ECO:0000256" key="8">
    <source>
        <dbReference type="ARBA" id="ARBA00023170"/>
    </source>
</evidence>
<keyword evidence="10 11" id="KW-0464">Manganese</keyword>
<dbReference type="InterPro" id="IPR019780">
    <property type="entry name" value="Germin_Mn-BS"/>
</dbReference>
<sequence length="219" mass="23147">MSSNQRFFLLITLLPFTILSFFSSTSLAVDFCVADLNGYQTPSGYVCKNPANVTADDFVFSGLITGANTSNINKAAATPATVQQFPGLNGLNLAAARADFAPGGAIPLHTHPYSSEMIYVVEGSVTAGFVSGITSNKVYVKKLKKGEIMVFPQGLVHFQANTGSENAVVFATFGNADPGVQMINAALFGNDFSSFLVEKTTNIDQAEVRKLKKLLGGSG</sequence>
<feature type="binding site" evidence="12">
    <location>
        <position position="111"/>
    </location>
    <ligand>
        <name>Mn(2+)</name>
        <dbReference type="ChEBI" id="CHEBI:29035"/>
    </ligand>
</feature>
<feature type="signal peptide" evidence="14">
    <location>
        <begin position="1"/>
        <end position="28"/>
    </location>
</feature>
<evidence type="ECO:0000256" key="3">
    <source>
        <dbReference type="ARBA" id="ARBA00022523"/>
    </source>
</evidence>
<dbReference type="Proteomes" id="UP001154282">
    <property type="component" value="Unassembled WGS sequence"/>
</dbReference>
<dbReference type="InterPro" id="IPR001929">
    <property type="entry name" value="Germin"/>
</dbReference>
<dbReference type="PROSITE" id="PS00725">
    <property type="entry name" value="GERMIN"/>
    <property type="match status" value="1"/>
</dbReference>
<dbReference type="InterPro" id="IPR011051">
    <property type="entry name" value="RmlC_Cupin_sf"/>
</dbReference>
<comment type="caution">
    <text evidence="16">The sequence shown here is derived from an EMBL/GenBank/DDBJ whole genome shotgun (WGS) entry which is preliminary data.</text>
</comment>
<evidence type="ECO:0000256" key="6">
    <source>
        <dbReference type="ARBA" id="ARBA00022729"/>
    </source>
</evidence>
<keyword evidence="7 13" id="KW-1015">Disulfide bond</keyword>
<evidence type="ECO:0000256" key="9">
    <source>
        <dbReference type="ARBA" id="ARBA00023180"/>
    </source>
</evidence>
<proteinExistence type="inferred from homology"/>
<feature type="chain" id="PRO_5043085075" description="Germin-like protein" evidence="14">
    <location>
        <begin position="29"/>
        <end position="219"/>
    </location>
</feature>
<dbReference type="PRINTS" id="PR00325">
    <property type="entry name" value="GERMIN"/>
</dbReference>
<name>A0AAV0KEQ5_9ROSI</name>
<feature type="binding site" evidence="12">
    <location>
        <position position="157"/>
    </location>
    <ligand>
        <name>Mn(2+)</name>
        <dbReference type="ChEBI" id="CHEBI:29035"/>
    </ligand>
</feature>
<dbReference type="InterPro" id="IPR014710">
    <property type="entry name" value="RmlC-like_jellyroll"/>
</dbReference>
<protein>
    <recommendedName>
        <fullName evidence="14">Germin-like protein</fullName>
    </recommendedName>
</protein>
<keyword evidence="4 14" id="KW-0964">Secreted</keyword>
<keyword evidence="3 14" id="KW-0052">Apoplast</keyword>
<feature type="disulfide bond" evidence="13">
    <location>
        <begin position="32"/>
        <end position="47"/>
    </location>
</feature>
<dbReference type="InterPro" id="IPR006045">
    <property type="entry name" value="Cupin_1"/>
</dbReference>